<dbReference type="AlphaFoldDB" id="A0A1I0E3V8"/>
<organism evidence="2 3">
    <name type="scientific">Hymenobacter actinosclerus</name>
    <dbReference type="NCBI Taxonomy" id="82805"/>
    <lineage>
        <taxon>Bacteria</taxon>
        <taxon>Pseudomonadati</taxon>
        <taxon>Bacteroidota</taxon>
        <taxon>Cytophagia</taxon>
        <taxon>Cytophagales</taxon>
        <taxon>Hymenobacteraceae</taxon>
        <taxon>Hymenobacter</taxon>
    </lineage>
</organism>
<evidence type="ECO:0000313" key="2">
    <source>
        <dbReference type="EMBL" id="SET39030.1"/>
    </source>
</evidence>
<dbReference type="InterPro" id="IPR021314">
    <property type="entry name" value="DUF2911"/>
</dbReference>
<dbReference type="Proteomes" id="UP000198697">
    <property type="component" value="Unassembled WGS sequence"/>
</dbReference>
<name>A0A1I0E3V8_9BACT</name>
<keyword evidence="1" id="KW-0812">Transmembrane</keyword>
<evidence type="ECO:0000313" key="3">
    <source>
        <dbReference type="Proteomes" id="UP000198697"/>
    </source>
</evidence>
<feature type="transmembrane region" description="Helical" evidence="1">
    <location>
        <begin position="56"/>
        <end position="77"/>
    </location>
</feature>
<evidence type="ECO:0000256" key="1">
    <source>
        <dbReference type="SAM" id="Phobius"/>
    </source>
</evidence>
<dbReference type="Pfam" id="PF11138">
    <property type="entry name" value="DUF2911"/>
    <property type="match status" value="1"/>
</dbReference>
<gene>
    <name evidence="2" type="ORF">SAMN04487998_1664</name>
</gene>
<dbReference type="EMBL" id="FOHS01000002">
    <property type="protein sequence ID" value="SET39030.1"/>
    <property type="molecule type" value="Genomic_DNA"/>
</dbReference>
<dbReference type="SUPFAM" id="SSF48452">
    <property type="entry name" value="TPR-like"/>
    <property type="match status" value="1"/>
</dbReference>
<dbReference type="Gene3D" id="1.25.40.10">
    <property type="entry name" value="Tetratricopeptide repeat domain"/>
    <property type="match status" value="1"/>
</dbReference>
<protein>
    <recommendedName>
        <fullName evidence="4">DUF2911 domain-containing protein</fullName>
    </recommendedName>
</protein>
<reference evidence="3" key="1">
    <citation type="submission" date="2016-10" db="EMBL/GenBank/DDBJ databases">
        <authorList>
            <person name="Varghese N."/>
            <person name="Submissions S."/>
        </authorList>
    </citation>
    <scope>NUCLEOTIDE SEQUENCE [LARGE SCALE GENOMIC DNA]</scope>
    <source>
        <strain evidence="3">DSM 15310</strain>
    </source>
</reference>
<proteinExistence type="predicted"/>
<sequence>MYEQTNRMKTFPQKNYQKTENFTFPVPVLPTFGIIVTDYPAVRLPCRLCYSFLPRFVFVLMLTARSLALRFGLLFALTTGSTLAARAQTAPVAAPAPAATPPPLAGEAAPAPLPPPTTGVPTGIELLLPQASPRALVAQAVGLTDVTVEYHSPSVRGRSVWGGLVPYDQVWRAGANENTLIRFSTPVLLHGQSVPAGQYSYYVIPHQDRDWEVALNRVTTHWGTDGYDPQQDAIRVPVQTEPAQFQESLLYWFSNVRPNGAHLNLTWEKRTVVLLFEVEVHKQVLAGVEQALQQQPNNWELLAQAADYLVQNNLQPERALAWINESIRLQSEVSNNWIKARLLAQQQDYGTAIVYARKAIKMGDKDDEAFKSRLPNMRLSLTEWQARAY</sequence>
<dbReference type="STRING" id="82805.SAMN04487998_1664"/>
<accession>A0A1I0E3V8</accession>
<evidence type="ECO:0008006" key="4">
    <source>
        <dbReference type="Google" id="ProtNLM"/>
    </source>
</evidence>
<keyword evidence="1" id="KW-0472">Membrane</keyword>
<keyword evidence="3" id="KW-1185">Reference proteome</keyword>
<dbReference type="InterPro" id="IPR011990">
    <property type="entry name" value="TPR-like_helical_dom_sf"/>
</dbReference>
<keyword evidence="1" id="KW-1133">Transmembrane helix</keyword>